<dbReference type="GO" id="GO:0005886">
    <property type="term" value="C:plasma membrane"/>
    <property type="evidence" value="ECO:0007669"/>
    <property type="project" value="EnsemblFungi"/>
</dbReference>
<dbReference type="InParanoid" id="G8JQ45"/>
<feature type="transmembrane region" description="Helical" evidence="1">
    <location>
        <begin position="224"/>
        <end position="242"/>
    </location>
</feature>
<evidence type="ECO:0000256" key="1">
    <source>
        <dbReference type="SAM" id="Phobius"/>
    </source>
</evidence>
<feature type="transmembrane region" description="Helical" evidence="1">
    <location>
        <begin position="190"/>
        <end position="212"/>
    </location>
</feature>
<evidence type="ECO:0008006" key="4">
    <source>
        <dbReference type="Google" id="ProtNLM"/>
    </source>
</evidence>
<keyword evidence="1" id="KW-0812">Transmembrane</keyword>
<dbReference type="eggNOG" id="KOG4821">
    <property type="taxonomic scope" value="Eukaryota"/>
</dbReference>
<dbReference type="GO" id="GO:0005935">
    <property type="term" value="C:cellular bud neck"/>
    <property type="evidence" value="ECO:0007669"/>
    <property type="project" value="EnsemblFungi"/>
</dbReference>
<keyword evidence="1" id="KW-0472">Membrane</keyword>
<reference evidence="3" key="1">
    <citation type="journal article" date="2012" name="G3 (Bethesda)">
        <title>Pichia sorbitophila, an interspecies yeast hybrid reveals early steps of genome resolution following polyploidization.</title>
        <authorList>
            <person name="Leh Louis V."/>
            <person name="Despons L."/>
            <person name="Friedrich A."/>
            <person name="Martin T."/>
            <person name="Durrens P."/>
            <person name="Casaregola S."/>
            <person name="Neuveglise C."/>
            <person name="Fairhead C."/>
            <person name="Marck C."/>
            <person name="Cruz J.A."/>
            <person name="Straub M.L."/>
            <person name="Kugler V."/>
            <person name="Sacerdot C."/>
            <person name="Uzunov Z."/>
            <person name="Thierry A."/>
            <person name="Weiss S."/>
            <person name="Bleykasten C."/>
            <person name="De Montigny J."/>
            <person name="Jacques N."/>
            <person name="Jung P."/>
            <person name="Lemaire M."/>
            <person name="Mallet S."/>
            <person name="Morel G."/>
            <person name="Richard G.F."/>
            <person name="Sarkar A."/>
            <person name="Savel G."/>
            <person name="Schacherer J."/>
            <person name="Seret M.L."/>
            <person name="Talla E."/>
            <person name="Samson G."/>
            <person name="Jubin C."/>
            <person name="Poulain J."/>
            <person name="Vacherie B."/>
            <person name="Barbe V."/>
            <person name="Pelletier E."/>
            <person name="Sherman D.J."/>
            <person name="Westhof E."/>
            <person name="Weissenbach J."/>
            <person name="Baret P.V."/>
            <person name="Wincker P."/>
            <person name="Gaillardin C."/>
            <person name="Dujon B."/>
            <person name="Souciet J.L."/>
        </authorList>
    </citation>
    <scope>NUCLEOTIDE SEQUENCE [LARGE SCALE GENOMIC DNA]</scope>
    <source>
        <strain evidence="3">CBS 270.75 / DBVPG 7215 / KCTC 17166 / NRRL Y-17582</strain>
    </source>
</reference>
<dbReference type="KEGG" id="erc:Ecym_2305"/>
<dbReference type="PIRSF" id="PIRSF026166">
    <property type="entry name" value="UCP026166"/>
    <property type="match status" value="1"/>
</dbReference>
<accession>G8JQ45</accession>
<dbReference type="STRING" id="931890.G8JQ45"/>
<dbReference type="InterPro" id="IPR038770">
    <property type="entry name" value="Na+/solute_symporter_sf"/>
</dbReference>
<dbReference type="PANTHER" id="PTHR18640:SF5">
    <property type="entry name" value="SODIUM_BILE ACID COTRANSPORTER 7"/>
    <property type="match status" value="1"/>
</dbReference>
<dbReference type="OrthoDB" id="188035at2759"/>
<name>G8JQ45_ERECY</name>
<evidence type="ECO:0000313" key="2">
    <source>
        <dbReference type="EMBL" id="AET38047.1"/>
    </source>
</evidence>
<dbReference type="Pfam" id="PF13593">
    <property type="entry name" value="SBF_like"/>
    <property type="match status" value="1"/>
</dbReference>
<dbReference type="GO" id="GO:0051481">
    <property type="term" value="P:negative regulation of cytosolic calcium ion concentration"/>
    <property type="evidence" value="ECO:0007669"/>
    <property type="project" value="EnsemblFungi"/>
</dbReference>
<dbReference type="PANTHER" id="PTHR18640">
    <property type="entry name" value="SOLUTE CARRIER FAMILY 10 MEMBER 7"/>
    <property type="match status" value="1"/>
</dbReference>
<dbReference type="OMA" id="LPIMIYH"/>
<dbReference type="Gene3D" id="1.20.1530.20">
    <property type="match status" value="1"/>
</dbReference>
<dbReference type="HOGENOM" id="CLU_039013_3_0_1"/>
<feature type="transmembrane region" description="Helical" evidence="1">
    <location>
        <begin position="262"/>
        <end position="284"/>
    </location>
</feature>
<gene>
    <name evidence="2" type="ordered locus">Ecym_2305</name>
</gene>
<feature type="transmembrane region" description="Helical" evidence="1">
    <location>
        <begin position="21"/>
        <end position="41"/>
    </location>
</feature>
<dbReference type="InterPro" id="IPR016833">
    <property type="entry name" value="Put_Na-Bile_cotransptr"/>
</dbReference>
<feature type="transmembrane region" description="Helical" evidence="1">
    <location>
        <begin position="116"/>
        <end position="137"/>
    </location>
</feature>
<organism evidence="2 3">
    <name type="scientific">Eremothecium cymbalariae (strain CBS 270.75 / DBVPG 7215 / KCTC 17166 / NRRL Y-17582)</name>
    <name type="common">Yeast</name>
    <dbReference type="NCBI Taxonomy" id="931890"/>
    <lineage>
        <taxon>Eukaryota</taxon>
        <taxon>Fungi</taxon>
        <taxon>Dikarya</taxon>
        <taxon>Ascomycota</taxon>
        <taxon>Saccharomycotina</taxon>
        <taxon>Saccharomycetes</taxon>
        <taxon>Saccharomycetales</taxon>
        <taxon>Saccharomycetaceae</taxon>
        <taxon>Eremothecium</taxon>
    </lineage>
</organism>
<feature type="transmembrane region" description="Helical" evidence="1">
    <location>
        <begin position="53"/>
        <end position="72"/>
    </location>
</feature>
<dbReference type="GeneID" id="11473055"/>
<sequence length="419" mass="46932">MSFSQRIQEIRHNRSLRFIGSQWFFIVLGVLVTLAYFFPSFGRNGGTIHAEYTIGYGAVALIFLQTGLSMSSKKLLVNIFNWRAHFVVLLISFLVTSAIMYGICCGLLQWGKIDEWVIVGLVLVSACPTTIASNVMMTKDAGGNESLSVCEVFIENVLGTFLTPAIVQLYTSSGQLKFGNPASDSSLSILYRSVMKQLGISLFIPLAAGQLLQNMFPTQVSWALKNLNMGTISSFCLLLIMWSSFSTAFHQKAFESVSHLSIIFLVFFVIGIFLLFTLISYFMARPPLLDLLFRKELSEQSSKVYQISYHIFKPFYYSKRDTIAVMFCGASKTGALGVSLITAQYGNNFRNLGKLLVPLTLYQTEQIVISSLLVPLFRRWCSDENERMVKENTGELDIESSIKLEGQSSKEKKLNSNMI</sequence>
<dbReference type="AlphaFoldDB" id="G8JQ45"/>
<dbReference type="EMBL" id="CP002498">
    <property type="protein sequence ID" value="AET38047.1"/>
    <property type="molecule type" value="Genomic_DNA"/>
</dbReference>
<dbReference type="FunCoup" id="G8JQ45">
    <property type="interactions" value="425"/>
</dbReference>
<proteinExistence type="predicted"/>
<dbReference type="Proteomes" id="UP000006790">
    <property type="component" value="Chromosome 2"/>
</dbReference>
<keyword evidence="1" id="KW-1133">Transmembrane helix</keyword>
<feature type="transmembrane region" description="Helical" evidence="1">
    <location>
        <begin position="84"/>
        <end position="110"/>
    </location>
</feature>
<protein>
    <recommendedName>
        <fullName evidence="4">Sodium/bile acid cotransporter 7</fullName>
    </recommendedName>
</protein>
<keyword evidence="3" id="KW-1185">Reference proteome</keyword>
<dbReference type="RefSeq" id="XP_003644864.1">
    <property type="nucleotide sequence ID" value="XM_003644816.1"/>
</dbReference>
<evidence type="ECO:0000313" key="3">
    <source>
        <dbReference type="Proteomes" id="UP000006790"/>
    </source>
</evidence>